<reference evidence="2 3" key="1">
    <citation type="submission" date="2014-09" db="EMBL/GenBank/DDBJ databases">
        <title>Vibrio maritimus JCM 19235. (C45) whole genome shotgun sequence.</title>
        <authorList>
            <person name="Sawabe T."/>
            <person name="Meirelles P."/>
            <person name="Nakanishi M."/>
            <person name="Sayaka M."/>
            <person name="Hattori M."/>
            <person name="Ohkuma M."/>
        </authorList>
    </citation>
    <scope>NUCLEOTIDE SEQUENCE [LARGE SCALE GENOMIC DNA]</scope>
    <source>
        <strain evidence="3">JCM19235</strain>
    </source>
</reference>
<keyword evidence="3" id="KW-1185">Reference proteome</keyword>
<sequence>MSSNLGMETSKPVVDPKTVRRGRLTLIAMVVFFALPFIIAKAILSNNWYESGVTNHGQLIEPRMTFETLGLDNPLQSQSWQLGFMLPAACDEACMNRLYIMGQTYLALGKYKERVAPVVYVLPGQALPELPETLTVVTVNDAFRGVVPSQGYLIADTLGQLVMFFPPATKEEQVSHSKGLLSDLRKLLKLSRVG</sequence>
<evidence type="ECO:0000313" key="3">
    <source>
        <dbReference type="Proteomes" id="UP000029228"/>
    </source>
</evidence>
<proteinExistence type="predicted"/>
<organism evidence="2 3">
    <name type="scientific">Vibrio maritimus</name>
    <dbReference type="NCBI Taxonomy" id="990268"/>
    <lineage>
        <taxon>Bacteria</taxon>
        <taxon>Pseudomonadati</taxon>
        <taxon>Pseudomonadota</taxon>
        <taxon>Gammaproteobacteria</taxon>
        <taxon>Vibrionales</taxon>
        <taxon>Vibrionaceae</taxon>
        <taxon>Vibrio</taxon>
    </lineage>
</organism>
<dbReference type="EMBL" id="BBMR01000001">
    <property type="protein sequence ID" value="GAL16903.1"/>
    <property type="molecule type" value="Genomic_DNA"/>
</dbReference>
<dbReference type="AlphaFoldDB" id="A0A090RQT2"/>
<evidence type="ECO:0000256" key="1">
    <source>
        <dbReference type="SAM" id="Phobius"/>
    </source>
</evidence>
<reference evidence="2 3" key="2">
    <citation type="submission" date="2014-09" db="EMBL/GenBank/DDBJ databases">
        <authorList>
            <consortium name="NBRP consortium"/>
            <person name="Sawabe T."/>
            <person name="Meirelles P."/>
            <person name="Nakanishi M."/>
            <person name="Sayaka M."/>
            <person name="Hattori M."/>
            <person name="Ohkuma M."/>
        </authorList>
    </citation>
    <scope>NUCLEOTIDE SEQUENCE [LARGE SCALE GENOMIC DNA]</scope>
    <source>
        <strain evidence="3">JCM19235</strain>
    </source>
</reference>
<gene>
    <name evidence="2" type="ORF">JCM19235_5452</name>
</gene>
<feature type="transmembrane region" description="Helical" evidence="1">
    <location>
        <begin position="24"/>
        <end position="44"/>
    </location>
</feature>
<comment type="caution">
    <text evidence="2">The sequence shown here is derived from an EMBL/GenBank/DDBJ whole genome shotgun (WGS) entry which is preliminary data.</text>
</comment>
<protein>
    <submittedName>
        <fullName evidence="2">Hypotehtical protein in cytochrome oxidase biogenesis cluster</fullName>
    </submittedName>
</protein>
<evidence type="ECO:0000313" key="2">
    <source>
        <dbReference type="EMBL" id="GAL16903.1"/>
    </source>
</evidence>
<dbReference type="STRING" id="990268.JCM19235_5452"/>
<name>A0A090RQT2_9VIBR</name>
<accession>A0A090RQT2</accession>
<dbReference type="Proteomes" id="UP000029228">
    <property type="component" value="Unassembled WGS sequence"/>
</dbReference>
<keyword evidence="1" id="KW-0472">Membrane</keyword>
<keyword evidence="1" id="KW-0812">Transmembrane</keyword>
<keyword evidence="1" id="KW-1133">Transmembrane helix</keyword>